<evidence type="ECO:0000256" key="1">
    <source>
        <dbReference type="SAM" id="MobiDB-lite"/>
    </source>
</evidence>
<keyword evidence="2" id="KW-0812">Transmembrane</keyword>
<dbReference type="OrthoDB" id="1417708at2759"/>
<dbReference type="KEGG" id="vra:106752847"/>
<evidence type="ECO:0000313" key="4">
    <source>
        <dbReference type="RefSeq" id="XP_014490105.1"/>
    </source>
</evidence>
<sequence>MEMKENSVKAPIPEPVEPVAPSTRSKTKSVEYEELSLEKQIFQASPFVVISAALSFISAFIYMLFSLLVFAARFLFVYLNAATNWLMKTTEKLNAKGKGRESHVNRGETNNFLEASFSGKDKETRNTETNNPNQHGNYKENERLDASIITGCQTVNSVDHGYAIDNCFNNYGDGEQDYSYCEVNSSTSKDSYNNHASGLQALSGANICTSKIEDAFNNMSKRDQTFRGATIGNSKEPKAIRRVYNNRKNGVQNYDGYTNLLGKNNE</sequence>
<proteinExistence type="predicted"/>
<keyword evidence="3" id="KW-1185">Reference proteome</keyword>
<evidence type="ECO:0000313" key="3">
    <source>
        <dbReference type="Proteomes" id="UP000087766"/>
    </source>
</evidence>
<evidence type="ECO:0000256" key="2">
    <source>
        <dbReference type="SAM" id="Phobius"/>
    </source>
</evidence>
<protein>
    <submittedName>
        <fullName evidence="4">Uncharacterized protein LOC106752847</fullName>
    </submittedName>
</protein>
<organism evidence="3 4">
    <name type="scientific">Vigna radiata var. radiata</name>
    <name type="common">Mung bean</name>
    <name type="synonym">Phaseolus aureus</name>
    <dbReference type="NCBI Taxonomy" id="3916"/>
    <lineage>
        <taxon>Eukaryota</taxon>
        <taxon>Viridiplantae</taxon>
        <taxon>Streptophyta</taxon>
        <taxon>Embryophyta</taxon>
        <taxon>Tracheophyta</taxon>
        <taxon>Spermatophyta</taxon>
        <taxon>Magnoliopsida</taxon>
        <taxon>eudicotyledons</taxon>
        <taxon>Gunneridae</taxon>
        <taxon>Pentapetalae</taxon>
        <taxon>rosids</taxon>
        <taxon>fabids</taxon>
        <taxon>Fabales</taxon>
        <taxon>Fabaceae</taxon>
        <taxon>Papilionoideae</taxon>
        <taxon>50 kb inversion clade</taxon>
        <taxon>NPAAA clade</taxon>
        <taxon>indigoferoid/millettioid clade</taxon>
        <taxon>Phaseoleae</taxon>
        <taxon>Vigna</taxon>
    </lineage>
</organism>
<feature type="transmembrane region" description="Helical" evidence="2">
    <location>
        <begin position="47"/>
        <end position="79"/>
    </location>
</feature>
<accession>A0A1S3T8L2</accession>
<feature type="region of interest" description="Disordered" evidence="1">
    <location>
        <begin position="115"/>
        <end position="139"/>
    </location>
</feature>
<feature type="compositionally biased region" description="Polar residues" evidence="1">
    <location>
        <begin position="127"/>
        <end position="136"/>
    </location>
</feature>
<keyword evidence="2" id="KW-1133">Transmembrane helix</keyword>
<name>A0A1S3T8L2_VIGRR</name>
<dbReference type="Proteomes" id="UP000087766">
    <property type="component" value="Unplaced"/>
</dbReference>
<dbReference type="AlphaFoldDB" id="A0A1S3T8L2"/>
<feature type="region of interest" description="Disordered" evidence="1">
    <location>
        <begin position="1"/>
        <end position="24"/>
    </location>
</feature>
<gene>
    <name evidence="4" type="primary">LOC106752847</name>
</gene>
<reference evidence="4" key="1">
    <citation type="submission" date="2025-08" db="UniProtKB">
        <authorList>
            <consortium name="RefSeq"/>
        </authorList>
    </citation>
    <scope>IDENTIFICATION</scope>
    <source>
        <tissue evidence="4">Leaf</tissue>
    </source>
</reference>
<dbReference type="GeneID" id="106752847"/>
<keyword evidence="2" id="KW-0472">Membrane</keyword>
<dbReference type="RefSeq" id="XP_014490105.1">
    <property type="nucleotide sequence ID" value="XM_014634619.2"/>
</dbReference>